<dbReference type="InterPro" id="IPR004027">
    <property type="entry name" value="SEC_C_motif"/>
</dbReference>
<proteinExistence type="inferred from homology"/>
<dbReference type="SUPFAM" id="SSF54427">
    <property type="entry name" value="NTF2-like"/>
    <property type="match status" value="1"/>
</dbReference>
<dbReference type="HAMAP" id="MF_00612">
    <property type="entry name" value="UPF0225"/>
    <property type="match status" value="1"/>
</dbReference>
<gene>
    <name evidence="4" type="ORF">NFC81_10990</name>
</gene>
<comment type="similarity">
    <text evidence="1 2">Belongs to the UPF0225 family.</text>
</comment>
<dbReference type="Pfam" id="PF02810">
    <property type="entry name" value="SEC-C"/>
    <property type="match status" value="1"/>
</dbReference>
<dbReference type="InterPro" id="IPR023006">
    <property type="entry name" value="YchJ-like"/>
</dbReference>
<dbReference type="Pfam" id="PF17775">
    <property type="entry name" value="YchJ_M-like"/>
    <property type="match status" value="1"/>
</dbReference>
<dbReference type="PANTHER" id="PTHR33747:SF1">
    <property type="entry name" value="ADENYLATE CYCLASE-ASSOCIATED CAP C-TERMINAL DOMAIN-CONTAINING PROTEIN"/>
    <property type="match status" value="1"/>
</dbReference>
<evidence type="ECO:0000256" key="1">
    <source>
        <dbReference type="ARBA" id="ARBA00010839"/>
    </source>
</evidence>
<organism evidence="4">
    <name type="scientific">Salinispirillum sp. LH 10-3-1</name>
    <dbReference type="NCBI Taxonomy" id="2952525"/>
    <lineage>
        <taxon>Bacteria</taxon>
        <taxon>Pseudomonadati</taxon>
        <taxon>Pseudomonadota</taxon>
        <taxon>Gammaproteobacteria</taxon>
        <taxon>Oceanospirillales</taxon>
        <taxon>Saccharospirillaceae</taxon>
        <taxon>Salinispirillum</taxon>
    </lineage>
</organism>
<dbReference type="InterPro" id="IPR032710">
    <property type="entry name" value="NTF2-like_dom_sf"/>
</dbReference>
<dbReference type="PANTHER" id="PTHR33747">
    <property type="entry name" value="UPF0225 PROTEIN SCO1677"/>
    <property type="match status" value="1"/>
</dbReference>
<feature type="domain" description="YchJ-like middle NTF2-like" evidence="3">
    <location>
        <begin position="30"/>
        <end position="121"/>
    </location>
</feature>
<accession>A0AB38YCY7</accession>
<dbReference type="RefSeq" id="WP_304994532.1">
    <property type="nucleotide sequence ID" value="NZ_CP101717.1"/>
</dbReference>
<dbReference type="Gene3D" id="3.10.450.50">
    <property type="match status" value="1"/>
</dbReference>
<sequence>MTSIQLCPCGSGQTYRRCCRPFHKGTAAPTPEILMRSRYSAFVLGLTSYLKDSWHNSTRPSDLTLTDNPQWLKLEVLAAAMTDHTGTVHFKAHYQEGGAMGCLEERSNFVREHGRWYYVDGEIL</sequence>
<dbReference type="InterPro" id="IPR048469">
    <property type="entry name" value="YchJ-like_M"/>
</dbReference>
<evidence type="ECO:0000256" key="2">
    <source>
        <dbReference type="HAMAP-Rule" id="MF_00612"/>
    </source>
</evidence>
<evidence type="ECO:0000313" key="4">
    <source>
        <dbReference type="EMBL" id="WLD57245.1"/>
    </source>
</evidence>
<reference evidence="4" key="1">
    <citation type="submission" date="2022-07" db="EMBL/GenBank/DDBJ databases">
        <title>Complete genome sequence of Salinispirillum sp. LH10-3-1 capable of multiple carbohydrate inversion isolated from a soda lake.</title>
        <authorList>
            <person name="Liu J."/>
            <person name="Zhai Y."/>
            <person name="Zhang H."/>
            <person name="Yang H."/>
            <person name="Qu J."/>
            <person name="Li J."/>
        </authorList>
    </citation>
    <scope>NUCLEOTIDE SEQUENCE</scope>
    <source>
        <strain evidence="4">LH 10-3-1</strain>
    </source>
</reference>
<dbReference type="EMBL" id="CP101717">
    <property type="protein sequence ID" value="WLD57245.1"/>
    <property type="molecule type" value="Genomic_DNA"/>
</dbReference>
<name>A0AB38YCY7_9GAMM</name>
<protein>
    <recommendedName>
        <fullName evidence="2">UPF0225 protein NFC81_10990</fullName>
    </recommendedName>
</protein>
<evidence type="ECO:0000259" key="3">
    <source>
        <dbReference type="Pfam" id="PF17775"/>
    </source>
</evidence>
<dbReference type="AlphaFoldDB" id="A0AB38YCY7"/>